<organism evidence="1 2">
    <name type="scientific">Pseudaquabacterium inlustre</name>
    <dbReference type="NCBI Taxonomy" id="2984192"/>
    <lineage>
        <taxon>Bacteria</taxon>
        <taxon>Pseudomonadati</taxon>
        <taxon>Pseudomonadota</taxon>
        <taxon>Betaproteobacteria</taxon>
        <taxon>Burkholderiales</taxon>
        <taxon>Sphaerotilaceae</taxon>
        <taxon>Pseudaquabacterium</taxon>
    </lineage>
</organism>
<comment type="caution">
    <text evidence="1">The sequence shown here is derived from an EMBL/GenBank/DDBJ whole genome shotgun (WGS) entry which is preliminary data.</text>
</comment>
<protein>
    <recommendedName>
        <fullName evidence="3">DUF2927 domain-containing protein</fullName>
    </recommendedName>
</protein>
<evidence type="ECO:0000313" key="2">
    <source>
        <dbReference type="Proteomes" id="UP001365405"/>
    </source>
</evidence>
<evidence type="ECO:0000313" key="1">
    <source>
        <dbReference type="EMBL" id="MEK8053551.1"/>
    </source>
</evidence>
<keyword evidence="2" id="KW-1185">Reference proteome</keyword>
<dbReference type="Proteomes" id="UP001365405">
    <property type="component" value="Unassembled WGS sequence"/>
</dbReference>
<dbReference type="RefSeq" id="WP_341413275.1">
    <property type="nucleotide sequence ID" value="NZ_JBBUTH010000011.1"/>
</dbReference>
<evidence type="ECO:0008006" key="3">
    <source>
        <dbReference type="Google" id="ProtNLM"/>
    </source>
</evidence>
<accession>A0ABU9CRM5</accession>
<gene>
    <name evidence="1" type="ORF">AACH10_25065</name>
</gene>
<proteinExistence type="predicted"/>
<dbReference type="EMBL" id="JBBUTH010000011">
    <property type="protein sequence ID" value="MEK8053551.1"/>
    <property type="molecule type" value="Genomic_DNA"/>
</dbReference>
<sequence length="425" mass="45988">MRVLLRVLLILLIALPLLALGALALALQGQPQVVAGPQIGPDDIARARTLLQRHDPRRSAPGVQRAIALTPRDIELLIGQAGSHYAPDGQARARVSLKAGQARVQTSLALPRSLPAPLGGRWLNVDLQLADTSALPEVQSLHLGRLPVPGWLAERALPRLLEAVGLQAQGDLAQRIVSRVQFSDAMAVVAFAWPARLRDTMASTLLQPDEQERLRVYVERLAAVAPARGADRRVALSALMPTMFSLARQRAGDGPDAVRENRAALLALALVANPGALHELVPASRRWAPVRPMTVLLRGRTDTPLHFLVSAVLALEGSGPLSDAIGLYKEVSDSRGGSGFSFNDLAADRAGTRLGLRARQDARALQQALAAPLRDDDLLPDVSDLPEDMPEREFVRRFGGLQGAPYREMLARIEQRLDQLPLLKR</sequence>
<reference evidence="1 2" key="1">
    <citation type="submission" date="2024-04" db="EMBL/GenBank/DDBJ databases">
        <title>Novel species of the genus Ideonella isolated from streams.</title>
        <authorList>
            <person name="Lu H."/>
        </authorList>
    </citation>
    <scope>NUCLEOTIDE SEQUENCE [LARGE SCALE GENOMIC DNA]</scope>
    <source>
        <strain evidence="1 2">DXS22W</strain>
    </source>
</reference>
<name>A0ABU9CRM5_9BURK</name>